<accession>U2IR36</accession>
<evidence type="ECO:0000313" key="2">
    <source>
        <dbReference type="Proteomes" id="UP000016617"/>
    </source>
</evidence>
<name>U2IR36_9STRE</name>
<proteinExistence type="predicted"/>
<reference evidence="1 2" key="1">
    <citation type="submission" date="2013-06" db="EMBL/GenBank/DDBJ databases">
        <authorList>
            <person name="Weinstock G."/>
            <person name="Sodergren E."/>
            <person name="Lobos E.A."/>
            <person name="Fulton L."/>
            <person name="Fulton R."/>
            <person name="Courtney L."/>
            <person name="Fronick C."/>
            <person name="O'Laughlin M."/>
            <person name="Godfrey J."/>
            <person name="Wilson R.M."/>
            <person name="Miner T."/>
            <person name="Farmer C."/>
            <person name="Delehaunty K."/>
            <person name="Cordes M."/>
            <person name="Minx P."/>
            <person name="Tomlinson C."/>
            <person name="Chen J."/>
            <person name="Wollam A."/>
            <person name="Pepin K.H."/>
            <person name="Bhonagiri V."/>
            <person name="Zhang X."/>
            <person name="Warren W."/>
            <person name="Mitreva M."/>
            <person name="Mardis E.R."/>
            <person name="Wilson R.K."/>
        </authorList>
    </citation>
    <scope>NUCLEOTIDE SEQUENCE [LARGE SCALE GENOMIC DNA]</scope>
    <source>
        <strain evidence="1 2">W1703</strain>
    </source>
</reference>
<evidence type="ECO:0000313" key="1">
    <source>
        <dbReference type="EMBL" id="ERJ76386.1"/>
    </source>
</evidence>
<gene>
    <name evidence="1" type="ORF">HMPREF1557_01081</name>
</gene>
<protein>
    <submittedName>
        <fullName evidence="1">Uncharacterized protein</fullName>
    </submittedName>
</protein>
<comment type="caution">
    <text evidence="1">The sequence shown here is derived from an EMBL/GenBank/DDBJ whole genome shotgun (WGS) entry which is preliminary data.</text>
</comment>
<sequence length="43" mass="4858">MRPLSLLLKSFSVDFVPGILRHEAKLADHDNLAELVRDIGWSP</sequence>
<dbReference type="EMBL" id="AWVA01000066">
    <property type="protein sequence ID" value="ERJ76386.1"/>
    <property type="molecule type" value="Genomic_DNA"/>
</dbReference>
<dbReference type="AlphaFoldDB" id="U2IR36"/>
<organism evidence="1 2">
    <name type="scientific">Streptococcus sobrinus W1703</name>
    <dbReference type="NCBI Taxonomy" id="1227275"/>
    <lineage>
        <taxon>Bacteria</taxon>
        <taxon>Bacillati</taxon>
        <taxon>Bacillota</taxon>
        <taxon>Bacilli</taxon>
        <taxon>Lactobacillales</taxon>
        <taxon>Streptococcaceae</taxon>
        <taxon>Streptococcus</taxon>
    </lineage>
</organism>
<dbReference type="Proteomes" id="UP000016617">
    <property type="component" value="Unassembled WGS sequence"/>
</dbReference>
<dbReference type="HOGENOM" id="CLU_3240442_0_0_9"/>